<sequence>MRCKKRYSAPQRPHATSIHEVHDTVTEACSTFEPERGRRRACSRSGDCAAGYCTRGGTVKFAMDVRELVAGCQPPAHSTAGCGDTTFLRTLLHSNAASAFDSCSGSCQITLRVFECVMRALDAAYVQCSHLHKCAKGWAWTQTNLRTTGDTPAERGNPRVRLRVCFAA</sequence>
<dbReference type="AlphaFoldDB" id="A0A4Q9Q195"/>
<evidence type="ECO:0000313" key="1">
    <source>
        <dbReference type="EMBL" id="TBU60839.1"/>
    </source>
</evidence>
<name>A0A4Q9Q195_9APHY</name>
<dbReference type="EMBL" id="ML145102">
    <property type="protein sequence ID" value="TBU60839.1"/>
    <property type="molecule type" value="Genomic_DNA"/>
</dbReference>
<accession>A0A4Q9Q195</accession>
<organism evidence="1 2">
    <name type="scientific">Dichomitus squalens</name>
    <dbReference type="NCBI Taxonomy" id="114155"/>
    <lineage>
        <taxon>Eukaryota</taxon>
        <taxon>Fungi</taxon>
        <taxon>Dikarya</taxon>
        <taxon>Basidiomycota</taxon>
        <taxon>Agaricomycotina</taxon>
        <taxon>Agaricomycetes</taxon>
        <taxon>Polyporales</taxon>
        <taxon>Polyporaceae</taxon>
        <taxon>Dichomitus</taxon>
    </lineage>
</organism>
<reference evidence="1 2" key="1">
    <citation type="submission" date="2019-01" db="EMBL/GenBank/DDBJ databases">
        <title>Draft genome sequences of three monokaryotic isolates of the white-rot basidiomycete fungus Dichomitus squalens.</title>
        <authorList>
            <consortium name="DOE Joint Genome Institute"/>
            <person name="Lopez S.C."/>
            <person name="Andreopoulos B."/>
            <person name="Pangilinan J."/>
            <person name="Lipzen A."/>
            <person name="Riley R."/>
            <person name="Ahrendt S."/>
            <person name="Ng V."/>
            <person name="Barry K."/>
            <person name="Daum C."/>
            <person name="Grigoriev I.V."/>
            <person name="Hilden K.S."/>
            <person name="Makela M.R."/>
            <person name="de Vries R.P."/>
        </authorList>
    </citation>
    <scope>NUCLEOTIDE SEQUENCE [LARGE SCALE GENOMIC DNA]</scope>
    <source>
        <strain evidence="1 2">CBS 464.89</strain>
    </source>
</reference>
<dbReference type="Proteomes" id="UP000292082">
    <property type="component" value="Unassembled WGS sequence"/>
</dbReference>
<evidence type="ECO:0000313" key="2">
    <source>
        <dbReference type="Proteomes" id="UP000292082"/>
    </source>
</evidence>
<gene>
    <name evidence="1" type="ORF">BD310DRAFT_922195</name>
</gene>
<proteinExistence type="predicted"/>
<protein>
    <submittedName>
        <fullName evidence="1">Uncharacterized protein</fullName>
    </submittedName>
</protein>
<keyword evidence="2" id="KW-1185">Reference proteome</keyword>